<evidence type="ECO:0000256" key="3">
    <source>
        <dbReference type="ARBA" id="ARBA00022490"/>
    </source>
</evidence>
<comment type="subcellular location">
    <subcellularLocation>
        <location evidence="1">Cytoplasm</location>
        <location evidence="1">Nucleoid</location>
    </subcellularLocation>
</comment>
<evidence type="ECO:0000259" key="6">
    <source>
        <dbReference type="SMART" id="SM00528"/>
    </source>
</evidence>
<feature type="compositionally biased region" description="Basic residues" evidence="5">
    <location>
        <begin position="94"/>
        <end position="109"/>
    </location>
</feature>
<reference evidence="7 8" key="1">
    <citation type="submission" date="2022-07" db="EMBL/GenBank/DDBJ databases">
        <title>The wastewater resistome of Residential Aged Care Facilities indicates a role of antimicrobial stewardship in reducing resistance.</title>
        <authorList>
            <person name="Sapula S."/>
            <person name="Hart B.J."/>
            <person name="Henrietta V."/>
            <person name="Amsalu A."/>
            <person name="Jon W."/>
            <person name="Siderius N."/>
            <person name="Nguyen L."/>
            <person name="Turnidge J."/>
            <person name="Gerber C."/>
        </authorList>
    </citation>
    <scope>NUCLEOTIDE SEQUENCE [LARGE SCALE GENOMIC DNA]</scope>
    <source>
        <strain evidence="7 8">ECA685</strain>
    </source>
</reference>
<dbReference type="Gene3D" id="4.10.430.10">
    <property type="entry name" value="Histone-like protein H-NS, C-terminal domain"/>
    <property type="match status" value="1"/>
</dbReference>
<evidence type="ECO:0000256" key="1">
    <source>
        <dbReference type="ARBA" id="ARBA00004453"/>
    </source>
</evidence>
<dbReference type="InterPro" id="IPR027444">
    <property type="entry name" value="H-NS_C_dom"/>
</dbReference>
<dbReference type="Pfam" id="PF22470">
    <property type="entry name" value="Histone_HNS_N"/>
    <property type="match status" value="1"/>
</dbReference>
<proteinExistence type="inferred from homology"/>
<evidence type="ECO:0000313" key="7">
    <source>
        <dbReference type="EMBL" id="MDR6048087.1"/>
    </source>
</evidence>
<gene>
    <name evidence="7" type="ORF">NQD80_20125</name>
</gene>
<evidence type="ECO:0000313" key="8">
    <source>
        <dbReference type="Proteomes" id="UP001247581"/>
    </source>
</evidence>
<dbReference type="Gene3D" id="1.10.287.1050">
    <property type="entry name" value="H-NS histone-like proteins"/>
    <property type="match status" value="1"/>
</dbReference>
<feature type="region of interest" description="Disordered" evidence="5">
    <location>
        <begin position="93"/>
        <end position="112"/>
    </location>
</feature>
<evidence type="ECO:0000256" key="2">
    <source>
        <dbReference type="ARBA" id="ARBA00010610"/>
    </source>
</evidence>
<dbReference type="InterPro" id="IPR037150">
    <property type="entry name" value="H-NS_C_dom_sf"/>
</dbReference>
<feature type="domain" description="DNA-binding protein H-NS-like C-terminal" evidence="6">
    <location>
        <begin position="99"/>
        <end position="146"/>
    </location>
</feature>
<keyword evidence="3" id="KW-0963">Cytoplasm</keyword>
<comment type="similarity">
    <text evidence="2">Belongs to the histone-like protein H-NS family.</text>
</comment>
<dbReference type="PIRSF" id="PIRSF002096">
    <property type="entry name" value="HnS"/>
    <property type="match status" value="1"/>
</dbReference>
<dbReference type="InterPro" id="IPR027454">
    <property type="entry name" value="Histone_HNS_N"/>
</dbReference>
<evidence type="ECO:0000256" key="4">
    <source>
        <dbReference type="ARBA" id="ARBA00023125"/>
    </source>
</evidence>
<evidence type="ECO:0000256" key="5">
    <source>
        <dbReference type="SAM" id="MobiDB-lite"/>
    </source>
</evidence>
<dbReference type="RefSeq" id="WP_112150745.1">
    <property type="nucleotide sequence ID" value="NZ_JANICW010000070.1"/>
</dbReference>
<dbReference type="GO" id="GO:0009295">
    <property type="term" value="C:nucleoid"/>
    <property type="evidence" value="ECO:0007669"/>
    <property type="project" value="UniProtKB-SubCell"/>
</dbReference>
<sequence length="156" mass="18249">MTELTREDEYIIILKHLGSITSLRKFADQQNFNLLEEISNKFIAIIAERREEEELRQLELQELEEKRLKALEYLESIGLSPDELKVSVFENAPKRKKKSKGSTTRKAKYAHTDEQGKTHYWTGVGRISNYFKALTDQGHDLEEFLIQETEDSVKDE</sequence>
<dbReference type="EMBL" id="JANIDP010000072">
    <property type="protein sequence ID" value="MDR6048087.1"/>
    <property type="molecule type" value="Genomic_DNA"/>
</dbReference>
<accession>A0ABD5C411</accession>
<dbReference type="AlphaFoldDB" id="A0ABD5C411"/>
<protein>
    <submittedName>
        <fullName evidence="7">H-NS histone family protein</fullName>
    </submittedName>
</protein>
<dbReference type="SMART" id="SM00528">
    <property type="entry name" value="HNS"/>
    <property type="match status" value="1"/>
</dbReference>
<dbReference type="GO" id="GO:0003677">
    <property type="term" value="F:DNA binding"/>
    <property type="evidence" value="ECO:0007669"/>
    <property type="project" value="UniProtKB-KW"/>
</dbReference>
<keyword evidence="4" id="KW-0238">DNA-binding</keyword>
<dbReference type="PANTHER" id="PTHR38097">
    <property type="match status" value="1"/>
</dbReference>
<dbReference type="InterPro" id="IPR054180">
    <property type="entry name" value="H-NS-like_N"/>
</dbReference>
<organism evidence="7 8">
    <name type="scientific">Escherichia coli</name>
    <dbReference type="NCBI Taxonomy" id="562"/>
    <lineage>
        <taxon>Bacteria</taxon>
        <taxon>Pseudomonadati</taxon>
        <taxon>Pseudomonadota</taxon>
        <taxon>Gammaproteobacteria</taxon>
        <taxon>Enterobacterales</taxon>
        <taxon>Enterobacteriaceae</taxon>
        <taxon>Escherichia</taxon>
    </lineage>
</organism>
<name>A0ABD5C411_ECOLX</name>
<dbReference type="SUPFAM" id="SSF81273">
    <property type="entry name" value="H-NS histone-like proteins"/>
    <property type="match status" value="2"/>
</dbReference>
<comment type="caution">
    <text evidence="7">The sequence shown here is derived from an EMBL/GenBank/DDBJ whole genome shotgun (WGS) entry which is preliminary data.</text>
</comment>
<dbReference type="PANTHER" id="PTHR38097:SF2">
    <property type="entry name" value="DNA-BINDING PROTEIN STPA"/>
    <property type="match status" value="1"/>
</dbReference>
<dbReference type="Proteomes" id="UP001247581">
    <property type="component" value="Unassembled WGS sequence"/>
</dbReference>
<dbReference type="InterPro" id="IPR001801">
    <property type="entry name" value="Histone_HNS"/>
</dbReference>